<dbReference type="InterPro" id="IPR002885">
    <property type="entry name" value="PPR_rpt"/>
</dbReference>
<protein>
    <recommendedName>
        <fullName evidence="6">Pentatricopeptide repeat-containing protein</fullName>
    </recommendedName>
</protein>
<reference evidence="4 5" key="1">
    <citation type="submission" date="2019-01" db="EMBL/GenBank/DDBJ databases">
        <title>Sequencing of cultivated peanut Arachis hypogaea provides insights into genome evolution and oil improvement.</title>
        <authorList>
            <person name="Chen X."/>
        </authorList>
    </citation>
    <scope>NUCLEOTIDE SEQUENCE [LARGE SCALE GENOMIC DNA]</scope>
    <source>
        <strain evidence="5">cv. Fuhuasheng</strain>
        <tissue evidence="4">Leaves</tissue>
    </source>
</reference>
<dbReference type="Pfam" id="PF13041">
    <property type="entry name" value="PPR_2"/>
    <property type="match status" value="1"/>
</dbReference>
<feature type="repeat" description="PPR" evidence="3">
    <location>
        <begin position="290"/>
        <end position="324"/>
    </location>
</feature>
<accession>A0A445E2T0</accession>
<comment type="caution">
    <text evidence="4">The sequence shown here is derived from an EMBL/GenBank/DDBJ whole genome shotgun (WGS) entry which is preliminary data.</text>
</comment>
<dbReference type="AlphaFoldDB" id="A0A445E2T0"/>
<dbReference type="PANTHER" id="PTHR47933">
    <property type="entry name" value="PENTATRICOPEPTIDE REPEAT-CONTAINING PROTEIN 1, MITOCHONDRIAL"/>
    <property type="match status" value="1"/>
</dbReference>
<gene>
    <name evidence="4" type="ORF">Ahy_A03g016270</name>
</gene>
<sequence>MNITLPRRVLLNNHSFLRTFSSSPLSKLEDQNDTRFVSLLSDIVRGNQSWKLAFNDPSISSTLRPHHVEQLLIRTLDDSKLALRFFNFLGLHKSFNHSTTSFAILVHALVHQKLFWPANSLLHTLLLRGSEPKFVFSCFLDSHRKCKFLSNLGFDLLVQSYLQNRRVLDAVVVAKLMLENKLLPEVRTLSALLNGLLRIRRFIMVLELFDESVNVGVRPDSYTCSAVIRSLCELKDFSKAKEKVWWMEVNKFDLSIVTYNVLIHGLCKGDRVLEAVEVKRSLSEKGLKADLVTYCTLVLGFCRVQQFEAGLHLFNEMIEFGFVPSEAVVSGLVDGLRKQGKIDDAYNLVVQKGEVGCRDILF</sequence>
<evidence type="ECO:0000313" key="5">
    <source>
        <dbReference type="Proteomes" id="UP000289738"/>
    </source>
</evidence>
<evidence type="ECO:0000256" key="1">
    <source>
        <dbReference type="ARBA" id="ARBA00007626"/>
    </source>
</evidence>
<evidence type="ECO:0000256" key="2">
    <source>
        <dbReference type="ARBA" id="ARBA00022737"/>
    </source>
</evidence>
<dbReference type="Gene3D" id="1.25.40.10">
    <property type="entry name" value="Tetratricopeptide repeat domain"/>
    <property type="match status" value="2"/>
</dbReference>
<proteinExistence type="inferred from homology"/>
<dbReference type="PANTHER" id="PTHR47933:SF69">
    <property type="entry name" value="OS07G0513200 PROTEIN"/>
    <property type="match status" value="1"/>
</dbReference>
<feature type="repeat" description="PPR" evidence="3">
    <location>
        <begin position="255"/>
        <end position="289"/>
    </location>
</feature>
<dbReference type="EMBL" id="SDMP01000003">
    <property type="protein sequence ID" value="RYR69721.1"/>
    <property type="molecule type" value="Genomic_DNA"/>
</dbReference>
<organism evidence="4 5">
    <name type="scientific">Arachis hypogaea</name>
    <name type="common">Peanut</name>
    <dbReference type="NCBI Taxonomy" id="3818"/>
    <lineage>
        <taxon>Eukaryota</taxon>
        <taxon>Viridiplantae</taxon>
        <taxon>Streptophyta</taxon>
        <taxon>Embryophyta</taxon>
        <taxon>Tracheophyta</taxon>
        <taxon>Spermatophyta</taxon>
        <taxon>Magnoliopsida</taxon>
        <taxon>eudicotyledons</taxon>
        <taxon>Gunneridae</taxon>
        <taxon>Pentapetalae</taxon>
        <taxon>rosids</taxon>
        <taxon>fabids</taxon>
        <taxon>Fabales</taxon>
        <taxon>Fabaceae</taxon>
        <taxon>Papilionoideae</taxon>
        <taxon>50 kb inversion clade</taxon>
        <taxon>dalbergioids sensu lato</taxon>
        <taxon>Dalbergieae</taxon>
        <taxon>Pterocarpus clade</taxon>
        <taxon>Arachis</taxon>
    </lineage>
</organism>
<evidence type="ECO:0000313" key="4">
    <source>
        <dbReference type="EMBL" id="RYR69721.1"/>
    </source>
</evidence>
<dbReference type="STRING" id="3818.A0A445E2T0"/>
<dbReference type="InterPro" id="IPR051240">
    <property type="entry name" value="Mito_RNA-Proc/Resp"/>
</dbReference>
<evidence type="ECO:0000256" key="3">
    <source>
        <dbReference type="PROSITE-ProRule" id="PRU00708"/>
    </source>
</evidence>
<dbReference type="NCBIfam" id="TIGR00756">
    <property type="entry name" value="PPR"/>
    <property type="match status" value="2"/>
</dbReference>
<dbReference type="InterPro" id="IPR011990">
    <property type="entry name" value="TPR-like_helical_dom_sf"/>
</dbReference>
<dbReference type="GO" id="GO:0003729">
    <property type="term" value="F:mRNA binding"/>
    <property type="evidence" value="ECO:0007669"/>
    <property type="project" value="TreeGrafter"/>
</dbReference>
<comment type="similarity">
    <text evidence="1">Belongs to the PPR family. P subfamily.</text>
</comment>
<dbReference type="PROSITE" id="PS51375">
    <property type="entry name" value="PPR"/>
    <property type="match status" value="3"/>
</dbReference>
<keyword evidence="5" id="KW-1185">Reference proteome</keyword>
<keyword evidence="2" id="KW-0677">Repeat</keyword>
<evidence type="ECO:0008006" key="6">
    <source>
        <dbReference type="Google" id="ProtNLM"/>
    </source>
</evidence>
<feature type="repeat" description="PPR" evidence="3">
    <location>
        <begin position="185"/>
        <end position="219"/>
    </location>
</feature>
<dbReference type="Pfam" id="PF01535">
    <property type="entry name" value="PPR"/>
    <property type="match status" value="1"/>
</dbReference>
<dbReference type="Proteomes" id="UP000289738">
    <property type="component" value="Chromosome A03"/>
</dbReference>
<name>A0A445E2T0_ARAHY</name>